<dbReference type="AlphaFoldDB" id="A0A4Z0GIL3"/>
<name>A0A4Z0GIL3_9BACL</name>
<evidence type="ECO:0000256" key="1">
    <source>
        <dbReference type="ARBA" id="ARBA00004141"/>
    </source>
</evidence>
<keyword evidence="3 5" id="KW-1133">Transmembrane helix</keyword>
<feature type="domain" description="TM2" evidence="6">
    <location>
        <begin position="22"/>
        <end position="75"/>
    </location>
</feature>
<keyword evidence="4 5" id="KW-0472">Membrane</keyword>
<sequence length="102" mass="11423">MINLNLSNEEQLLVNSEVQKRGKNIVAAYLLCIFLGDLGIHRFYLGRKGSAIAQLILTITIIGLIVSAVWKIVDLFLIPGIVREYNDALEKEIAEEVISKRV</sequence>
<dbReference type="PANTHER" id="PTHR21016">
    <property type="entry name" value="BETA-AMYLOID BINDING PROTEIN-RELATED"/>
    <property type="match status" value="1"/>
</dbReference>
<dbReference type="PANTHER" id="PTHR21016:SF25">
    <property type="entry name" value="TM2 DOMAIN-CONTAINING PROTEIN DDB_G0277895-RELATED"/>
    <property type="match status" value="1"/>
</dbReference>
<reference evidence="7 8" key="1">
    <citation type="journal article" date="2015" name="Int. J. Syst. Evol. Microbiol.">
        <title>Sporolactobacillus shoreae sp. nov. and Sporolactobacillus spathodeae sp. nov., two spore-forming lactic acid bacteria isolated from tree barks in Thailand.</title>
        <authorList>
            <person name="Thamacharoensuk T."/>
            <person name="Kitahara M."/>
            <person name="Ohkuma M."/>
            <person name="Thongchul N."/>
            <person name="Tanasupawat S."/>
        </authorList>
    </citation>
    <scope>NUCLEOTIDE SEQUENCE [LARGE SCALE GENOMIC DNA]</scope>
    <source>
        <strain evidence="7 8">BK92</strain>
    </source>
</reference>
<dbReference type="Pfam" id="PF05154">
    <property type="entry name" value="TM2"/>
    <property type="match status" value="1"/>
</dbReference>
<dbReference type="RefSeq" id="WP_135349587.1">
    <property type="nucleotide sequence ID" value="NZ_SRJD01000022.1"/>
</dbReference>
<gene>
    <name evidence="7" type="ORF">E4665_14890</name>
</gene>
<evidence type="ECO:0000256" key="2">
    <source>
        <dbReference type="ARBA" id="ARBA00022692"/>
    </source>
</evidence>
<organism evidence="7 8">
    <name type="scientific">Sporolactobacillus shoreae</name>
    <dbReference type="NCBI Taxonomy" id="1465501"/>
    <lineage>
        <taxon>Bacteria</taxon>
        <taxon>Bacillati</taxon>
        <taxon>Bacillota</taxon>
        <taxon>Bacilli</taxon>
        <taxon>Bacillales</taxon>
        <taxon>Sporolactobacillaceae</taxon>
        <taxon>Sporolactobacillus</taxon>
    </lineage>
</organism>
<keyword evidence="2 5" id="KW-0812">Transmembrane</keyword>
<comment type="caution">
    <text evidence="7">The sequence shown here is derived from an EMBL/GenBank/DDBJ whole genome shotgun (WGS) entry which is preliminary data.</text>
</comment>
<keyword evidence="8" id="KW-1185">Reference proteome</keyword>
<dbReference type="Proteomes" id="UP000298347">
    <property type="component" value="Unassembled WGS sequence"/>
</dbReference>
<dbReference type="InterPro" id="IPR007829">
    <property type="entry name" value="TM2"/>
</dbReference>
<dbReference type="EMBL" id="SRJD01000022">
    <property type="protein sequence ID" value="TGA96580.1"/>
    <property type="molecule type" value="Genomic_DNA"/>
</dbReference>
<feature type="transmembrane region" description="Helical" evidence="5">
    <location>
        <begin position="51"/>
        <end position="73"/>
    </location>
</feature>
<comment type="subcellular location">
    <subcellularLocation>
        <location evidence="1">Membrane</location>
        <topology evidence="1">Multi-pass membrane protein</topology>
    </subcellularLocation>
</comment>
<evidence type="ECO:0000259" key="6">
    <source>
        <dbReference type="Pfam" id="PF05154"/>
    </source>
</evidence>
<evidence type="ECO:0000313" key="7">
    <source>
        <dbReference type="EMBL" id="TGA96580.1"/>
    </source>
</evidence>
<protein>
    <submittedName>
        <fullName evidence="7">TM2 domain-containing protein</fullName>
    </submittedName>
</protein>
<dbReference type="OrthoDB" id="2004788at2"/>
<proteinExistence type="predicted"/>
<dbReference type="InterPro" id="IPR050932">
    <property type="entry name" value="TM2D1-3-like"/>
</dbReference>
<evidence type="ECO:0000313" key="8">
    <source>
        <dbReference type="Proteomes" id="UP000298347"/>
    </source>
</evidence>
<dbReference type="GO" id="GO:0016020">
    <property type="term" value="C:membrane"/>
    <property type="evidence" value="ECO:0007669"/>
    <property type="project" value="UniProtKB-SubCell"/>
</dbReference>
<evidence type="ECO:0000256" key="3">
    <source>
        <dbReference type="ARBA" id="ARBA00022989"/>
    </source>
</evidence>
<evidence type="ECO:0000256" key="5">
    <source>
        <dbReference type="SAM" id="Phobius"/>
    </source>
</evidence>
<feature type="transmembrane region" description="Helical" evidence="5">
    <location>
        <begin position="26"/>
        <end position="45"/>
    </location>
</feature>
<accession>A0A4Z0GIL3</accession>
<evidence type="ECO:0000256" key="4">
    <source>
        <dbReference type="ARBA" id="ARBA00023136"/>
    </source>
</evidence>